<keyword evidence="2 7" id="KW-0227">DNA damage</keyword>
<dbReference type="InterPro" id="IPR005122">
    <property type="entry name" value="Uracil-DNA_glycosylase-like"/>
</dbReference>
<dbReference type="OrthoDB" id="10031947at2759"/>
<comment type="catalytic activity">
    <reaction evidence="7 9">
        <text>Hydrolyzes single-stranded DNA or mismatched double-stranded DNA and polynucleotides, releasing free uracil.</text>
        <dbReference type="EC" id="3.2.2.27"/>
    </reaction>
</comment>
<feature type="region of interest" description="Disordered" evidence="10">
    <location>
        <begin position="20"/>
        <end position="47"/>
    </location>
</feature>
<evidence type="ECO:0000256" key="1">
    <source>
        <dbReference type="ARBA" id="ARBA00008184"/>
    </source>
</evidence>
<evidence type="ECO:0000259" key="11">
    <source>
        <dbReference type="SMART" id="SM00986"/>
    </source>
</evidence>
<evidence type="ECO:0000256" key="4">
    <source>
        <dbReference type="ARBA" id="ARBA00023128"/>
    </source>
</evidence>
<dbReference type="GO" id="GO:0004844">
    <property type="term" value="F:uracil DNA N-glycosylase activity"/>
    <property type="evidence" value="ECO:0007669"/>
    <property type="project" value="UniProtKB-UniRule"/>
</dbReference>
<keyword evidence="3 7" id="KW-0378">Hydrolase</keyword>
<evidence type="ECO:0000313" key="12">
    <source>
        <dbReference type="EMBL" id="KIM84286.1"/>
    </source>
</evidence>
<evidence type="ECO:0000256" key="5">
    <source>
        <dbReference type="ARBA" id="ARBA00023204"/>
    </source>
</evidence>
<feature type="compositionally biased region" description="Polar residues" evidence="10">
    <location>
        <begin position="20"/>
        <end position="29"/>
    </location>
</feature>
<dbReference type="Pfam" id="PF03167">
    <property type="entry name" value="UDG"/>
    <property type="match status" value="1"/>
</dbReference>
<dbReference type="GO" id="GO:0097510">
    <property type="term" value="P:base-excision repair, AP site formation via deaminated base removal"/>
    <property type="evidence" value="ECO:0007669"/>
    <property type="project" value="TreeGrafter"/>
</dbReference>
<dbReference type="HAMAP" id="MF_00148">
    <property type="entry name" value="UDG"/>
    <property type="match status" value="1"/>
</dbReference>
<dbReference type="PANTHER" id="PTHR11264:SF0">
    <property type="entry name" value="URACIL-DNA GLYCOSYLASE"/>
    <property type="match status" value="1"/>
</dbReference>
<dbReference type="InParanoid" id="A0A0C3G0S4"/>
<proteinExistence type="inferred from homology"/>
<dbReference type="Proteomes" id="UP000054166">
    <property type="component" value="Unassembled WGS sequence"/>
</dbReference>
<dbReference type="NCBIfam" id="TIGR00628">
    <property type="entry name" value="ung"/>
    <property type="match status" value="1"/>
</dbReference>
<dbReference type="HOGENOM" id="CLU_032162_2_2_1"/>
<dbReference type="PANTHER" id="PTHR11264">
    <property type="entry name" value="URACIL-DNA GLYCOSYLASE"/>
    <property type="match status" value="1"/>
</dbReference>
<dbReference type="InterPro" id="IPR036895">
    <property type="entry name" value="Uracil-DNA_glycosylase-like_sf"/>
</dbReference>
<keyword evidence="4 7" id="KW-0496">Mitochondrion</keyword>
<dbReference type="FunCoup" id="A0A0C3G0S4">
    <property type="interactions" value="452"/>
</dbReference>
<accession>A0A0C3G0S4</accession>
<reference evidence="12 13" key="1">
    <citation type="submission" date="2014-04" db="EMBL/GenBank/DDBJ databases">
        <authorList>
            <consortium name="DOE Joint Genome Institute"/>
            <person name="Kuo A."/>
            <person name="Tarkka M."/>
            <person name="Buscot F."/>
            <person name="Kohler A."/>
            <person name="Nagy L.G."/>
            <person name="Floudas D."/>
            <person name="Copeland A."/>
            <person name="Barry K.W."/>
            <person name="Cichocki N."/>
            <person name="Veneault-Fourrey C."/>
            <person name="LaButti K."/>
            <person name="Lindquist E.A."/>
            <person name="Lipzen A."/>
            <person name="Lundell T."/>
            <person name="Morin E."/>
            <person name="Murat C."/>
            <person name="Sun H."/>
            <person name="Tunlid A."/>
            <person name="Henrissat B."/>
            <person name="Grigoriev I.V."/>
            <person name="Hibbett D.S."/>
            <person name="Martin F."/>
            <person name="Nordberg H.P."/>
            <person name="Cantor M.N."/>
            <person name="Hua S.X."/>
        </authorList>
    </citation>
    <scope>NUCLEOTIDE SEQUENCE [LARGE SCALE GENOMIC DNA]</scope>
    <source>
        <strain evidence="12 13">F 1598</strain>
    </source>
</reference>
<feature type="active site" description="Proton acceptor" evidence="7 8">
    <location>
        <position position="195"/>
    </location>
</feature>
<comment type="similarity">
    <text evidence="1 7 9">Belongs to the uracil-DNA glycosylase (UDG) superfamily. UNG family.</text>
</comment>
<dbReference type="EC" id="3.2.2.27" evidence="7 9"/>
<evidence type="ECO:0000256" key="6">
    <source>
        <dbReference type="ARBA" id="ARBA00023242"/>
    </source>
</evidence>
<feature type="compositionally biased region" description="Low complexity" evidence="10">
    <location>
        <begin position="31"/>
        <end position="46"/>
    </location>
</feature>
<comment type="function">
    <text evidence="7 9">Excises uracil residues from the DNA which can arise as a result of misincorporation of dUMP residues by DNA polymerase or due to deamination of cytosine.</text>
</comment>
<evidence type="ECO:0000256" key="10">
    <source>
        <dbReference type="SAM" id="MobiDB-lite"/>
    </source>
</evidence>
<dbReference type="AlphaFoldDB" id="A0A0C3G0S4"/>
<protein>
    <recommendedName>
        <fullName evidence="7 9">Uracil-DNA glycosylase</fullName>
        <shortName evidence="7">UDG</shortName>
        <ecNumber evidence="7 9">3.2.2.27</ecNumber>
    </recommendedName>
</protein>
<dbReference type="STRING" id="765440.A0A0C3G0S4"/>
<dbReference type="EMBL" id="KN832988">
    <property type="protein sequence ID" value="KIM84286.1"/>
    <property type="molecule type" value="Genomic_DNA"/>
</dbReference>
<reference evidence="13" key="2">
    <citation type="submission" date="2015-01" db="EMBL/GenBank/DDBJ databases">
        <title>Evolutionary Origins and Diversification of the Mycorrhizal Mutualists.</title>
        <authorList>
            <consortium name="DOE Joint Genome Institute"/>
            <consortium name="Mycorrhizal Genomics Consortium"/>
            <person name="Kohler A."/>
            <person name="Kuo A."/>
            <person name="Nagy L.G."/>
            <person name="Floudas D."/>
            <person name="Copeland A."/>
            <person name="Barry K.W."/>
            <person name="Cichocki N."/>
            <person name="Veneault-Fourrey C."/>
            <person name="LaButti K."/>
            <person name="Lindquist E.A."/>
            <person name="Lipzen A."/>
            <person name="Lundell T."/>
            <person name="Morin E."/>
            <person name="Murat C."/>
            <person name="Riley R."/>
            <person name="Ohm R."/>
            <person name="Sun H."/>
            <person name="Tunlid A."/>
            <person name="Henrissat B."/>
            <person name="Grigoriev I.V."/>
            <person name="Hibbett D.S."/>
            <person name="Martin F."/>
        </authorList>
    </citation>
    <scope>NUCLEOTIDE SEQUENCE [LARGE SCALE GENOMIC DNA]</scope>
    <source>
        <strain evidence="13">F 1598</strain>
    </source>
</reference>
<dbReference type="PROSITE" id="PS00130">
    <property type="entry name" value="U_DNA_GLYCOSYLASE"/>
    <property type="match status" value="1"/>
</dbReference>
<dbReference type="InterPro" id="IPR018085">
    <property type="entry name" value="Ura-DNA_Glyclase_AS"/>
</dbReference>
<dbReference type="CDD" id="cd10027">
    <property type="entry name" value="UDG-F1-like"/>
    <property type="match status" value="1"/>
</dbReference>
<evidence type="ECO:0000256" key="9">
    <source>
        <dbReference type="RuleBase" id="RU003780"/>
    </source>
</evidence>
<keyword evidence="5 7" id="KW-0234">DNA repair</keyword>
<keyword evidence="6 7" id="KW-0539">Nucleus</keyword>
<evidence type="ECO:0000256" key="2">
    <source>
        <dbReference type="ARBA" id="ARBA00022763"/>
    </source>
</evidence>
<organism evidence="12 13">
    <name type="scientific">Piloderma croceum (strain F 1598)</name>
    <dbReference type="NCBI Taxonomy" id="765440"/>
    <lineage>
        <taxon>Eukaryota</taxon>
        <taxon>Fungi</taxon>
        <taxon>Dikarya</taxon>
        <taxon>Basidiomycota</taxon>
        <taxon>Agaricomycotina</taxon>
        <taxon>Agaricomycetes</taxon>
        <taxon>Agaricomycetidae</taxon>
        <taxon>Atheliales</taxon>
        <taxon>Atheliaceae</taxon>
        <taxon>Piloderma</taxon>
    </lineage>
</organism>
<dbReference type="NCBIfam" id="NF003589">
    <property type="entry name" value="PRK05254.1-2"/>
    <property type="match status" value="1"/>
</dbReference>
<name>A0A0C3G0S4_PILCF</name>
<evidence type="ECO:0000256" key="8">
    <source>
        <dbReference type="PROSITE-ProRule" id="PRU10072"/>
    </source>
</evidence>
<sequence length="372" mass="40652">MADTQEETVVYLEDIETQVTIPSTQSQGDGSIASTSSQTSSSGTAAVNNKRQRTLMDMFGSQPDKKASAPAAKKLKLSASESALPVIRGMPSGSKNQRLNAIAFSLSQYQESLSLDQRSLLALECAYMGKSWLKVLKDEIKKPYFIALKKFLWEEGVRGPDEIPRSLKVYPSPNNIYAWSNTPLGKVKVVIIGQDPYHGPGQAHGLCFSVPPGVVVPPSLRNIYAEIKTEYPEFDPPKHGHLTPWADNGVLMLNTCLTVRASQAGSHSNKGWEEFTDKVVDIVDKYGGANLGAENLGLGRGVVFLAWGSWAAKRVAKLSKTKHLILTSAHPSPLSAHRGFLGNGHFRAANEWLEQKYGQESKVDWCSLANQK</sequence>
<dbReference type="InterPro" id="IPR002043">
    <property type="entry name" value="UDG_fam1"/>
</dbReference>
<comment type="subcellular location">
    <subcellularLocation>
        <location evidence="7">Mitochondrion</location>
    </subcellularLocation>
    <subcellularLocation>
        <location evidence="7">Nucleus</location>
    </subcellularLocation>
</comment>
<evidence type="ECO:0000256" key="3">
    <source>
        <dbReference type="ARBA" id="ARBA00022801"/>
    </source>
</evidence>
<evidence type="ECO:0000313" key="13">
    <source>
        <dbReference type="Proteomes" id="UP000054166"/>
    </source>
</evidence>
<gene>
    <name evidence="7" type="primary">UNG1</name>
    <name evidence="12" type="ORF">PILCRDRAFT_818625</name>
</gene>
<feature type="domain" description="Uracil-DNA glycosylase-like" evidence="11">
    <location>
        <begin position="180"/>
        <end position="353"/>
    </location>
</feature>
<dbReference type="NCBIfam" id="NF003588">
    <property type="entry name" value="PRK05254.1-1"/>
    <property type="match status" value="1"/>
</dbReference>
<dbReference type="SMART" id="SM00987">
    <property type="entry name" value="UreE_C"/>
    <property type="match status" value="1"/>
</dbReference>
<dbReference type="GO" id="GO:0005739">
    <property type="term" value="C:mitochondrion"/>
    <property type="evidence" value="ECO:0007669"/>
    <property type="project" value="UniProtKB-SubCell"/>
</dbReference>
<dbReference type="GO" id="GO:0005634">
    <property type="term" value="C:nucleus"/>
    <property type="evidence" value="ECO:0007669"/>
    <property type="project" value="UniProtKB-SubCell"/>
</dbReference>
<evidence type="ECO:0000256" key="7">
    <source>
        <dbReference type="HAMAP-Rule" id="MF_03166"/>
    </source>
</evidence>
<keyword evidence="13" id="KW-1185">Reference proteome</keyword>
<dbReference type="Gene3D" id="3.40.470.10">
    <property type="entry name" value="Uracil-DNA glycosylase-like domain"/>
    <property type="match status" value="1"/>
</dbReference>
<dbReference type="FunFam" id="3.40.470.10:FF:000007">
    <property type="entry name" value="Uracil-DNA glycosylase"/>
    <property type="match status" value="1"/>
</dbReference>
<dbReference type="SMART" id="SM00986">
    <property type="entry name" value="UDG"/>
    <property type="match status" value="1"/>
</dbReference>
<dbReference type="NCBIfam" id="NF003592">
    <property type="entry name" value="PRK05254.1-5"/>
    <property type="match status" value="1"/>
</dbReference>
<dbReference type="SUPFAM" id="SSF52141">
    <property type="entry name" value="Uracil-DNA glycosylase-like"/>
    <property type="match status" value="1"/>
</dbReference>